<organism evidence="1 2">
    <name type="scientific">Stakelama flava</name>
    <dbReference type="NCBI Taxonomy" id="2860338"/>
    <lineage>
        <taxon>Bacteria</taxon>
        <taxon>Pseudomonadati</taxon>
        <taxon>Pseudomonadota</taxon>
        <taxon>Alphaproteobacteria</taxon>
        <taxon>Sphingomonadales</taxon>
        <taxon>Sphingomonadaceae</taxon>
        <taxon>Stakelama</taxon>
    </lineage>
</organism>
<reference evidence="1 2" key="1">
    <citation type="submission" date="2021-07" db="EMBL/GenBank/DDBJ databases">
        <title>Stakelama flava sp. nov., a novel endophytic bacterium isolated from branch of Kandelia candel.</title>
        <authorList>
            <person name="Tuo L."/>
        </authorList>
    </citation>
    <scope>NUCLEOTIDE SEQUENCE [LARGE SCALE GENOMIC DNA]</scope>
    <source>
        <strain evidence="1 2">CBK3Z-3</strain>
    </source>
</reference>
<accession>A0ABS6XKA5</accession>
<comment type="caution">
    <text evidence="1">The sequence shown here is derived from an EMBL/GenBank/DDBJ whole genome shotgun (WGS) entry which is preliminary data.</text>
</comment>
<dbReference type="EMBL" id="JAHWZX010000005">
    <property type="protein sequence ID" value="MBW4330639.1"/>
    <property type="molecule type" value="Genomic_DNA"/>
</dbReference>
<keyword evidence="2" id="KW-1185">Reference proteome</keyword>
<protein>
    <recommendedName>
        <fullName evidence="3">HEPN AbiU2-like domain-containing protein</fullName>
    </recommendedName>
</protein>
<evidence type="ECO:0008006" key="3">
    <source>
        <dbReference type="Google" id="ProtNLM"/>
    </source>
</evidence>
<evidence type="ECO:0000313" key="2">
    <source>
        <dbReference type="Proteomes" id="UP001197214"/>
    </source>
</evidence>
<evidence type="ECO:0000313" key="1">
    <source>
        <dbReference type="EMBL" id="MBW4330639.1"/>
    </source>
</evidence>
<gene>
    <name evidence="1" type="ORF">KY084_07080</name>
</gene>
<name>A0ABS6XKA5_9SPHN</name>
<dbReference type="Proteomes" id="UP001197214">
    <property type="component" value="Unassembled WGS sequence"/>
</dbReference>
<proteinExistence type="predicted"/>
<sequence>MTNHFISTNHAEDVAGSVRQAIRMNQFLNEDSQAWKWAILALHSALQGACVCHLTRTAECLGATTKQNTKDWLKYFEERRRDIAAQPPKIHIMPLPDLLKAVRKCNSAGDGRNDSSINITEGDFNLLRHLHDDIRNQFTHFEPMNWAIETSGISEIGKLISRIITDIFNAGWGFRHQNEEWRQEFQLTLKILAGLAWPV</sequence>
<dbReference type="RefSeq" id="WP_219237758.1">
    <property type="nucleotide sequence ID" value="NZ_JAHWZX010000005.1"/>
</dbReference>